<organism evidence="4 5">
    <name type="scientific">Planifilum fulgidum</name>
    <dbReference type="NCBI Taxonomy" id="201973"/>
    <lineage>
        <taxon>Bacteria</taxon>
        <taxon>Bacillati</taxon>
        <taxon>Bacillota</taxon>
        <taxon>Bacilli</taxon>
        <taxon>Bacillales</taxon>
        <taxon>Thermoactinomycetaceae</taxon>
        <taxon>Planifilum</taxon>
    </lineage>
</organism>
<keyword evidence="5" id="KW-1185">Reference proteome</keyword>
<dbReference type="OrthoDB" id="150725at2"/>
<dbReference type="Proteomes" id="UP000198661">
    <property type="component" value="Unassembled WGS sequence"/>
</dbReference>
<dbReference type="Pfam" id="PF10099">
    <property type="entry name" value="RskA_C"/>
    <property type="match status" value="1"/>
</dbReference>
<feature type="compositionally biased region" description="Polar residues" evidence="1">
    <location>
        <begin position="56"/>
        <end position="65"/>
    </location>
</feature>
<evidence type="ECO:0000256" key="1">
    <source>
        <dbReference type="SAM" id="MobiDB-lite"/>
    </source>
</evidence>
<keyword evidence="2" id="KW-0472">Membrane</keyword>
<sequence>MRLRDEYLCTLTDFHIRDGLAVEEPVYQEHLQRCPRCREKIRRHRARVQPRPARRTSGQARSITVSTRPADPKYWALPPRKERRKRQKKWVLVGSTAASLLLLLTGYSHNNQGASNYTNNAQANPIVTEDDLEGLNNAERTILMTAAPGVRATGTLYILKTDNPDEKKLAIAIRGLKPSSNHVYQVWKHSGDRVESLGTVDPSEDGTVMFASRLTDYGSIEGITITKEKRYEKEPMGRDMLVAALSPTWEKNTFLNGRYKTAKKKSESVSRQGKNLTQSIDVSRMSDGKESRYSYSHGAGTLKKTRSTGTKQSLNQAPSRSNPVQQKPQVTQPKNDANQADKGSQTTSPTNNTNNTTNTDNNNTNNNNTNAGSNNSGSSSNKRLLDINLNLGIIKVGIKL</sequence>
<evidence type="ECO:0000313" key="4">
    <source>
        <dbReference type="EMBL" id="SFG21349.1"/>
    </source>
</evidence>
<feature type="region of interest" description="Disordered" evidence="1">
    <location>
        <begin position="43"/>
        <end position="65"/>
    </location>
</feature>
<dbReference type="AlphaFoldDB" id="A0A1I2Q1V9"/>
<feature type="compositionally biased region" description="Polar residues" evidence="1">
    <location>
        <begin position="307"/>
        <end position="322"/>
    </location>
</feature>
<dbReference type="EMBL" id="FOOK01000021">
    <property type="protein sequence ID" value="SFG21349.1"/>
    <property type="molecule type" value="Genomic_DNA"/>
</dbReference>
<protein>
    <submittedName>
        <fullName evidence="4">Anti-sigma-K factor rskA</fullName>
    </submittedName>
</protein>
<proteinExistence type="predicted"/>
<feature type="compositionally biased region" description="Basic residues" evidence="1">
    <location>
        <begin position="43"/>
        <end position="54"/>
    </location>
</feature>
<feature type="domain" description="Anti-sigma K factor RskA C-terminal" evidence="3">
    <location>
        <begin position="95"/>
        <end position="229"/>
    </location>
</feature>
<feature type="compositionally biased region" description="Low complexity" evidence="1">
    <location>
        <begin position="346"/>
        <end position="381"/>
    </location>
</feature>
<name>A0A1I2Q1V9_9BACL</name>
<evidence type="ECO:0000313" key="5">
    <source>
        <dbReference type="Proteomes" id="UP000198661"/>
    </source>
</evidence>
<evidence type="ECO:0000256" key="2">
    <source>
        <dbReference type="SAM" id="Phobius"/>
    </source>
</evidence>
<feature type="transmembrane region" description="Helical" evidence="2">
    <location>
        <begin position="90"/>
        <end position="109"/>
    </location>
</feature>
<keyword evidence="2" id="KW-1133">Transmembrane helix</keyword>
<feature type="compositionally biased region" description="Polar residues" evidence="1">
    <location>
        <begin position="269"/>
        <end position="281"/>
    </location>
</feature>
<keyword evidence="2" id="KW-0812">Transmembrane</keyword>
<reference evidence="4 5" key="1">
    <citation type="submission" date="2016-10" db="EMBL/GenBank/DDBJ databases">
        <authorList>
            <person name="de Groot N.N."/>
        </authorList>
    </citation>
    <scope>NUCLEOTIDE SEQUENCE [LARGE SCALE GENOMIC DNA]</scope>
    <source>
        <strain evidence="4 5">DSM 44945</strain>
    </source>
</reference>
<accession>A0A1I2Q1V9</accession>
<dbReference type="RefSeq" id="WP_092039165.1">
    <property type="nucleotide sequence ID" value="NZ_FOOK01000021.1"/>
</dbReference>
<dbReference type="STRING" id="201973.SAMN04488025_1215"/>
<gene>
    <name evidence="4" type="ORF">SAMN04488025_1215</name>
</gene>
<dbReference type="InterPro" id="IPR018764">
    <property type="entry name" value="RskA_C"/>
</dbReference>
<feature type="compositionally biased region" description="Polar residues" evidence="1">
    <location>
        <begin position="335"/>
        <end position="345"/>
    </location>
</feature>
<dbReference type="GO" id="GO:0005886">
    <property type="term" value="C:plasma membrane"/>
    <property type="evidence" value="ECO:0007669"/>
    <property type="project" value="InterPro"/>
</dbReference>
<feature type="compositionally biased region" description="Low complexity" evidence="1">
    <location>
        <begin position="323"/>
        <end position="334"/>
    </location>
</feature>
<feature type="region of interest" description="Disordered" evidence="1">
    <location>
        <begin position="261"/>
        <end position="382"/>
    </location>
</feature>
<evidence type="ECO:0000259" key="3">
    <source>
        <dbReference type="Pfam" id="PF10099"/>
    </source>
</evidence>